<dbReference type="PANTHER" id="PTHR23333:SF45">
    <property type="entry name" value="PLANT UBX DOMAIN-CONTAINING PROTEIN 4-LIKE"/>
    <property type="match status" value="1"/>
</dbReference>
<dbReference type="SUPFAM" id="SSF46934">
    <property type="entry name" value="UBA-like"/>
    <property type="match status" value="1"/>
</dbReference>
<dbReference type="GO" id="GO:0043130">
    <property type="term" value="F:ubiquitin binding"/>
    <property type="evidence" value="ECO:0000318"/>
    <property type="project" value="GO_Central"/>
</dbReference>
<dbReference type="GO" id="GO:0005634">
    <property type="term" value="C:nucleus"/>
    <property type="evidence" value="ECO:0000318"/>
    <property type="project" value="GO_Central"/>
</dbReference>
<dbReference type="InterPro" id="IPR029071">
    <property type="entry name" value="Ubiquitin-like_domsf"/>
</dbReference>
<evidence type="ECO:0000259" key="3">
    <source>
        <dbReference type="PROSITE" id="PS50033"/>
    </source>
</evidence>
<protein>
    <recommendedName>
        <fullName evidence="7">UBX domain-containing protein</fullName>
    </recommendedName>
</protein>
<feature type="compositionally biased region" description="Polar residues" evidence="2">
    <location>
        <begin position="309"/>
        <end position="329"/>
    </location>
</feature>
<reference evidence="6" key="1">
    <citation type="journal article" date="2016" name="Nat. Biotechnol.">
        <title>Sequencing wild and cultivated cassava and related species reveals extensive interspecific hybridization and genetic diversity.</title>
        <authorList>
            <person name="Bredeson J.V."/>
            <person name="Lyons J.B."/>
            <person name="Prochnik S.E."/>
            <person name="Wu G.A."/>
            <person name="Ha C.M."/>
            <person name="Edsinger-Gonzales E."/>
            <person name="Grimwood J."/>
            <person name="Schmutz J."/>
            <person name="Rabbi I.Y."/>
            <person name="Egesi C."/>
            <person name="Nauluvula P."/>
            <person name="Lebot V."/>
            <person name="Ndunguru J."/>
            <person name="Mkamilo G."/>
            <person name="Bart R.S."/>
            <person name="Setter T.L."/>
            <person name="Gleadow R.M."/>
            <person name="Kulakow P."/>
            <person name="Ferguson M.E."/>
            <person name="Rounsley S."/>
            <person name="Rokhsar D.S."/>
        </authorList>
    </citation>
    <scope>NUCLEOTIDE SEQUENCE [LARGE SCALE GENOMIC DNA]</scope>
    <source>
        <strain evidence="6">cv. AM560-2</strain>
    </source>
</reference>
<dbReference type="Pfam" id="PF14555">
    <property type="entry name" value="UBA_4"/>
    <property type="match status" value="1"/>
</dbReference>
<feature type="region of interest" description="Disordered" evidence="2">
    <location>
        <begin position="193"/>
        <end position="227"/>
    </location>
</feature>
<evidence type="ECO:0000313" key="5">
    <source>
        <dbReference type="EMBL" id="OAY33069.1"/>
    </source>
</evidence>
<dbReference type="InterPro" id="IPR009060">
    <property type="entry name" value="UBA-like_sf"/>
</dbReference>
<dbReference type="SMART" id="SM00553">
    <property type="entry name" value="SEP"/>
    <property type="match status" value="1"/>
</dbReference>
<dbReference type="FunFam" id="3.10.20.90:FF:000179">
    <property type="entry name" value="Plant UBX domain-containing protein 4"/>
    <property type="match status" value="1"/>
</dbReference>
<dbReference type="GO" id="GO:0031468">
    <property type="term" value="P:nuclear membrane reassembly"/>
    <property type="evidence" value="ECO:0000318"/>
    <property type="project" value="GO_Central"/>
</dbReference>
<dbReference type="GO" id="GO:0043161">
    <property type="term" value="P:proteasome-mediated ubiquitin-dependent protein catabolic process"/>
    <property type="evidence" value="ECO:0000318"/>
    <property type="project" value="GO_Central"/>
</dbReference>
<dbReference type="SUPFAM" id="SSF54236">
    <property type="entry name" value="Ubiquitin-like"/>
    <property type="match status" value="1"/>
</dbReference>
<comment type="caution">
    <text evidence="5">The sequence shown here is derived from an EMBL/GenBank/DDBJ whole genome shotgun (WGS) entry which is preliminary data.</text>
</comment>
<feature type="region of interest" description="Disordered" evidence="2">
    <location>
        <begin position="55"/>
        <end position="172"/>
    </location>
</feature>
<dbReference type="Pfam" id="PF00789">
    <property type="entry name" value="UBX"/>
    <property type="match status" value="1"/>
</dbReference>
<dbReference type="Pfam" id="PF08059">
    <property type="entry name" value="SEP"/>
    <property type="match status" value="1"/>
</dbReference>
<feature type="compositionally biased region" description="Low complexity" evidence="2">
    <location>
        <begin position="68"/>
        <end position="108"/>
    </location>
</feature>
<evidence type="ECO:0008006" key="7">
    <source>
        <dbReference type="Google" id="ProtNLM"/>
    </source>
</evidence>
<evidence type="ECO:0000259" key="4">
    <source>
        <dbReference type="PROSITE" id="PS51399"/>
    </source>
</evidence>
<dbReference type="GO" id="GO:0007030">
    <property type="term" value="P:Golgi organization"/>
    <property type="evidence" value="ECO:0000318"/>
    <property type="project" value="GO_Central"/>
</dbReference>
<dbReference type="PROSITE" id="PS50033">
    <property type="entry name" value="UBX"/>
    <property type="match status" value="1"/>
</dbReference>
<dbReference type="SUPFAM" id="SSF102848">
    <property type="entry name" value="NSFL1 (p97 ATPase) cofactor p47, SEP domain"/>
    <property type="match status" value="1"/>
</dbReference>
<dbReference type="OrthoDB" id="25887at2759"/>
<dbReference type="EMBL" id="CM004399">
    <property type="protein sequence ID" value="OAY33069.1"/>
    <property type="molecule type" value="Genomic_DNA"/>
</dbReference>
<organism evidence="5 6">
    <name type="scientific">Manihot esculenta</name>
    <name type="common">Cassava</name>
    <name type="synonym">Jatropha manihot</name>
    <dbReference type="NCBI Taxonomy" id="3983"/>
    <lineage>
        <taxon>Eukaryota</taxon>
        <taxon>Viridiplantae</taxon>
        <taxon>Streptophyta</taxon>
        <taxon>Embryophyta</taxon>
        <taxon>Tracheophyta</taxon>
        <taxon>Spermatophyta</taxon>
        <taxon>Magnoliopsida</taxon>
        <taxon>eudicotyledons</taxon>
        <taxon>Gunneridae</taxon>
        <taxon>Pentapetalae</taxon>
        <taxon>rosids</taxon>
        <taxon>fabids</taxon>
        <taxon>Malpighiales</taxon>
        <taxon>Euphorbiaceae</taxon>
        <taxon>Crotonoideae</taxon>
        <taxon>Manihoteae</taxon>
        <taxon>Manihot</taxon>
    </lineage>
</organism>
<dbReference type="Gramene" id="Manes.13G067300.1.v8.1">
    <property type="protein sequence ID" value="Manes.13G067300.1.v8.1.CDS"/>
    <property type="gene ID" value="Manes.13G067300.v8.1"/>
</dbReference>
<dbReference type="STRING" id="3983.A0A2C9URH1"/>
<gene>
    <name evidence="5" type="ORF">MANES_13G067300v8</name>
</gene>
<evidence type="ECO:0000256" key="2">
    <source>
        <dbReference type="SAM" id="MobiDB-lite"/>
    </source>
</evidence>
<dbReference type="InterPro" id="IPR012989">
    <property type="entry name" value="SEP_domain"/>
</dbReference>
<dbReference type="InterPro" id="IPR001012">
    <property type="entry name" value="UBX_dom"/>
</dbReference>
<evidence type="ECO:0000313" key="6">
    <source>
        <dbReference type="Proteomes" id="UP000091857"/>
    </source>
</evidence>
<dbReference type="Gene3D" id="3.10.20.90">
    <property type="entry name" value="Phosphatidylinositol 3-kinase Catalytic Subunit, Chain A, domain 1"/>
    <property type="match status" value="1"/>
</dbReference>
<dbReference type="FunFam" id="3.30.420.210:FF:000005">
    <property type="entry name" value="Plant UBX domain-containing protein 4"/>
    <property type="match status" value="1"/>
</dbReference>
<dbReference type="Gene3D" id="1.10.8.10">
    <property type="entry name" value="DNA helicase RuvA subunit, C-terminal domain"/>
    <property type="match status" value="1"/>
</dbReference>
<dbReference type="AlphaFoldDB" id="A0A2C9URH1"/>
<dbReference type="GO" id="GO:0005829">
    <property type="term" value="C:cytosol"/>
    <property type="evidence" value="ECO:0000318"/>
    <property type="project" value="GO_Central"/>
</dbReference>
<evidence type="ECO:0000256" key="1">
    <source>
        <dbReference type="ARBA" id="ARBA00022786"/>
    </source>
</evidence>
<proteinExistence type="predicted"/>
<dbReference type="SMART" id="SM00166">
    <property type="entry name" value="UBX"/>
    <property type="match status" value="1"/>
</dbReference>
<dbReference type="Gene3D" id="3.30.420.210">
    <property type="entry name" value="SEP domain"/>
    <property type="match status" value="1"/>
</dbReference>
<dbReference type="Proteomes" id="UP000091857">
    <property type="component" value="Chromosome 13"/>
</dbReference>
<sequence>MEDNTDTAALINSFCEITSSSKEEALFFLESHQWNLGSAVSTFLDSNNSINNNIDDHASLPIAPPAPVANSPSHSSSPSESQSPNYSPSQSPSRSRSRSPSPTPSRVPYRLRSRGKRPVKSVADGSRTRGGIRTLADLNRTPEVALGSDDDDDDERQQYYTGGEKSGMLVQDPTRRYDADAVFTQARHSGAVERPADYLQSSSSSRSFTGTGRLLSGETVPSAPQPPEVVHHTVTLWRNGFTVDDGPLRSFDDPANASFLESIKKSECPLELEPADRRTQVHLDLMRREENYSEPEKPQTPFKGLGRTLCSSSGSVNPATASNPTSPTIPSKMVPSPEVGLVVDSSAPTTSIQVRLADGTRMVARFNLHHTIRDVRAFIEASRPGGARNYQLQTMGFPPKQLTDPEQTIEEAGIASSVVIQKF</sequence>
<dbReference type="CDD" id="cd01770">
    <property type="entry name" value="UBX_UBXN2"/>
    <property type="match status" value="1"/>
</dbReference>
<keyword evidence="1" id="KW-0833">Ubl conjugation pathway</keyword>
<accession>A0A2C9URH1</accession>
<feature type="domain" description="UBX" evidence="3">
    <location>
        <begin position="345"/>
        <end position="422"/>
    </location>
</feature>
<name>A0A2C9URH1_MANES</name>
<keyword evidence="6" id="KW-1185">Reference proteome</keyword>
<dbReference type="GO" id="GO:0000045">
    <property type="term" value="P:autophagosome assembly"/>
    <property type="evidence" value="ECO:0000318"/>
    <property type="project" value="GO_Central"/>
</dbReference>
<dbReference type="InterPro" id="IPR036241">
    <property type="entry name" value="NSFL1C_SEP_dom_sf"/>
</dbReference>
<dbReference type="GO" id="GO:0061025">
    <property type="term" value="P:membrane fusion"/>
    <property type="evidence" value="ECO:0000318"/>
    <property type="project" value="GO_Central"/>
</dbReference>
<feature type="region of interest" description="Disordered" evidence="2">
    <location>
        <begin position="289"/>
        <end position="332"/>
    </location>
</feature>
<dbReference type="GO" id="GO:0051117">
    <property type="term" value="F:ATPase binding"/>
    <property type="evidence" value="ECO:0007669"/>
    <property type="project" value="UniProtKB-ARBA"/>
</dbReference>
<feature type="compositionally biased region" description="Basic residues" evidence="2">
    <location>
        <begin position="109"/>
        <end position="119"/>
    </location>
</feature>
<feature type="domain" description="SEP" evidence="4">
    <location>
        <begin position="229"/>
        <end position="293"/>
    </location>
</feature>
<dbReference type="PROSITE" id="PS51399">
    <property type="entry name" value="SEP"/>
    <property type="match status" value="1"/>
</dbReference>
<dbReference type="PANTHER" id="PTHR23333">
    <property type="entry name" value="UBX DOMAIN CONTAINING PROTEIN"/>
    <property type="match status" value="1"/>
</dbReference>